<proteinExistence type="predicted"/>
<keyword evidence="2" id="KW-0472">Membrane</keyword>
<gene>
    <name evidence="3" type="ORF">HMPREF9156_00720</name>
</gene>
<comment type="caution">
    <text evidence="3">The sequence shown here is derived from an EMBL/GenBank/DDBJ whole genome shotgun (WGS) entry which is preliminary data.</text>
</comment>
<feature type="compositionally biased region" description="Basic and acidic residues" evidence="1">
    <location>
        <begin position="1"/>
        <end position="12"/>
    </location>
</feature>
<feature type="transmembrane region" description="Helical" evidence="2">
    <location>
        <begin position="373"/>
        <end position="395"/>
    </location>
</feature>
<dbReference type="eggNOG" id="ENOG5032BHJ">
    <property type="taxonomic scope" value="Bacteria"/>
</dbReference>
<feature type="compositionally biased region" description="Basic and acidic residues" evidence="1">
    <location>
        <begin position="52"/>
        <end position="65"/>
    </location>
</feature>
<evidence type="ECO:0000256" key="2">
    <source>
        <dbReference type="SAM" id="Phobius"/>
    </source>
</evidence>
<keyword evidence="2" id="KW-0812">Transmembrane</keyword>
<feature type="compositionally biased region" description="Low complexity" evidence="1">
    <location>
        <begin position="280"/>
        <end position="290"/>
    </location>
</feature>
<dbReference type="STRING" id="857290.HMPREF9156_00720"/>
<dbReference type="AlphaFoldDB" id="J0D4E4"/>
<dbReference type="Gene3D" id="1.20.1270.10">
    <property type="match status" value="1"/>
</dbReference>
<evidence type="ECO:0000313" key="4">
    <source>
        <dbReference type="Proteomes" id="UP000006415"/>
    </source>
</evidence>
<feature type="compositionally biased region" description="Low complexity" evidence="1">
    <location>
        <begin position="19"/>
        <end position="33"/>
    </location>
</feature>
<reference evidence="3 4" key="1">
    <citation type="submission" date="2012-01" db="EMBL/GenBank/DDBJ databases">
        <title>The Genome Sequence of Scardovia wiggsiae F0424.</title>
        <authorList>
            <consortium name="The Broad Institute Genome Sequencing Platform"/>
            <person name="Earl A."/>
            <person name="Ward D."/>
            <person name="Feldgarden M."/>
            <person name="Gevers D."/>
            <person name="Izard J."/>
            <person name="Ganesan A."/>
            <person name="Baranova O.V."/>
            <person name="Blanton J.M."/>
            <person name="Tanner A.C."/>
            <person name="Mathney J."/>
            <person name="Dewhirst F.E."/>
            <person name="Young S.K."/>
            <person name="Zeng Q."/>
            <person name="Gargeya S."/>
            <person name="Fitzgerald M."/>
            <person name="Haas B."/>
            <person name="Abouelleil A."/>
            <person name="Alvarado L."/>
            <person name="Arachchi H.M."/>
            <person name="Berlin A."/>
            <person name="Chapman S.B."/>
            <person name="Gearin G."/>
            <person name="Goldberg J."/>
            <person name="Griggs A."/>
            <person name="Gujja S."/>
            <person name="Hansen M."/>
            <person name="Heiman D."/>
            <person name="Howarth C."/>
            <person name="Larimer J."/>
            <person name="Lui A."/>
            <person name="MacDonald P.J.P."/>
            <person name="McCowen C."/>
            <person name="Montmayeur A."/>
            <person name="Murphy C."/>
            <person name="Neiman D."/>
            <person name="Pearson M."/>
            <person name="Priest M."/>
            <person name="Roberts A."/>
            <person name="Saif S."/>
            <person name="Shea T."/>
            <person name="Sisk P."/>
            <person name="Stolte C."/>
            <person name="Sykes S."/>
            <person name="Wortman J."/>
            <person name="Nusbaum C."/>
            <person name="Birren B."/>
        </authorList>
    </citation>
    <scope>NUCLEOTIDE SEQUENCE [LARGE SCALE GENOMIC DNA]</scope>
    <source>
        <strain evidence="3 4">F0424</strain>
    </source>
</reference>
<protein>
    <recommendedName>
        <fullName evidence="5">Sugar-binding protein</fullName>
    </recommendedName>
</protein>
<feature type="region of interest" description="Disordered" evidence="1">
    <location>
        <begin position="568"/>
        <end position="632"/>
    </location>
</feature>
<evidence type="ECO:0000313" key="3">
    <source>
        <dbReference type="EMBL" id="EJD64845.1"/>
    </source>
</evidence>
<feature type="region of interest" description="Disordered" evidence="1">
    <location>
        <begin position="1"/>
        <end position="99"/>
    </location>
</feature>
<evidence type="ECO:0008006" key="5">
    <source>
        <dbReference type="Google" id="ProtNLM"/>
    </source>
</evidence>
<keyword evidence="2" id="KW-1133">Transmembrane helix</keyword>
<dbReference type="RefSeq" id="WP_007147784.1">
    <property type="nucleotide sequence ID" value="NZ_AKCI01000001.1"/>
</dbReference>
<dbReference type="HOGENOM" id="CLU_426315_0_0_11"/>
<organism evidence="3 4">
    <name type="scientific">Scardovia wiggsiae F0424</name>
    <dbReference type="NCBI Taxonomy" id="857290"/>
    <lineage>
        <taxon>Bacteria</taxon>
        <taxon>Bacillati</taxon>
        <taxon>Actinomycetota</taxon>
        <taxon>Actinomycetes</taxon>
        <taxon>Bifidobacteriales</taxon>
        <taxon>Bifidobacteriaceae</taxon>
        <taxon>Scardovia</taxon>
    </lineage>
</organism>
<dbReference type="OrthoDB" id="10016509at2"/>
<accession>J0D4E4</accession>
<dbReference type="EMBL" id="AGZS01000003">
    <property type="protein sequence ID" value="EJD64845.1"/>
    <property type="molecule type" value="Genomic_DNA"/>
</dbReference>
<dbReference type="Proteomes" id="UP000006415">
    <property type="component" value="Unassembled WGS sequence"/>
</dbReference>
<evidence type="ECO:0000256" key="1">
    <source>
        <dbReference type="SAM" id="MobiDB-lite"/>
    </source>
</evidence>
<feature type="region of interest" description="Disordered" evidence="1">
    <location>
        <begin position="280"/>
        <end position="299"/>
    </location>
</feature>
<keyword evidence="4" id="KW-1185">Reference proteome</keyword>
<feature type="compositionally biased region" description="Basic and acidic residues" evidence="1">
    <location>
        <begin position="601"/>
        <end position="615"/>
    </location>
</feature>
<name>J0D4E4_9BIFI</name>
<sequence>MTIYRKSDRPDMDSDGNTADAAAEAGSADSAADIQSTQSIPPIEDPVLITDEDARSHSSHPESPETSHSYTMPDTLEDPVLHMQGQQAGSPAGDAAGTTGIILGAGGAAGAEDRPLEETQTFNPLLDDDSGPDSWQGVGFHTLRAEDMPAGGGTGTMADAGTPAGTTETAGGTGAGAASTGDAETAIVTAPVAPAASSAGDPANRPNVLPAPDFDTSTLIFPPAGTPAAAGTAQNGPADTAVLGSAAAPAAEPPASSAAATVPAIPPAAAAAPAIPPAPTAAVPVPSSSAARREADPSAQGIFSSATQVFAESEPDQLDPNLDQLVSNFGEDTASSGMPFAGVGTRGTEASEELGAGGVSAAARREDENQRKLIRVTVITLIAIVAVIALVYGGLAIRRAMRTSEYNTALSSCQAATAKMQTASSELSEQLSKAESVTSSVSGSDVEDSATITQLRTTVSNARDTSNSINAVESCSPSLVRGKLEEIAQKSTTLTANANKLVQSLKNEVSTVQKSQAAKAKSNARESLESAVSRAQALYTSSNGRVMDDQVRSDLESAIDSARTLLNKSGSSVTADEYSDEQKTLESAMANVTSSVNAKAQADREQAEQQRREQDGNPGQDGNPDSEQDSNE</sequence>
<dbReference type="InterPro" id="IPR029048">
    <property type="entry name" value="HSP70_C_sf"/>
</dbReference>